<dbReference type="Pfam" id="PF00196">
    <property type="entry name" value="GerE"/>
    <property type="match status" value="1"/>
</dbReference>
<dbReference type="KEGG" id="acip:CBP36_21840"/>
<evidence type="ECO:0000256" key="3">
    <source>
        <dbReference type="PROSITE-ProRule" id="PRU00169"/>
    </source>
</evidence>
<reference evidence="6" key="1">
    <citation type="submission" date="2017-05" db="EMBL/GenBank/DDBJ databases">
        <title>Polyphasic characterization of four soil-derived phenanthrene-degrading Acidovorax strains and proposal of Acidovorax phenanthrenivorans sp. nov.</title>
        <authorList>
            <person name="Singleton D."/>
            <person name="Lee J."/>
            <person name="Dickey A.N."/>
            <person name="Stroud A."/>
            <person name="Scholl E.H."/>
            <person name="Wright F.A."/>
            <person name="Aitken M.D."/>
        </authorList>
    </citation>
    <scope>NUCLEOTIDE SEQUENCE</scope>
    <source>
        <strain evidence="6">P4</strain>
        <plasmid evidence="6">pACP4.4</plasmid>
    </source>
</reference>
<dbReference type="Pfam" id="PF00072">
    <property type="entry name" value="Response_reg"/>
    <property type="match status" value="1"/>
</dbReference>
<organism evidence="6 7">
    <name type="scientific">Acidovorax carolinensis</name>
    <dbReference type="NCBI Taxonomy" id="553814"/>
    <lineage>
        <taxon>Bacteria</taxon>
        <taxon>Pseudomonadati</taxon>
        <taxon>Pseudomonadota</taxon>
        <taxon>Betaproteobacteria</taxon>
        <taxon>Burkholderiales</taxon>
        <taxon>Comamonadaceae</taxon>
        <taxon>Acidovorax</taxon>
    </lineage>
</organism>
<dbReference type="InterPro" id="IPR011006">
    <property type="entry name" value="CheY-like_superfamily"/>
</dbReference>
<dbReference type="SMART" id="SM00448">
    <property type="entry name" value="REC"/>
    <property type="match status" value="1"/>
</dbReference>
<dbReference type="PANTHER" id="PTHR43214:SF43">
    <property type="entry name" value="TWO-COMPONENT RESPONSE REGULATOR"/>
    <property type="match status" value="1"/>
</dbReference>
<evidence type="ECO:0000313" key="6">
    <source>
        <dbReference type="EMBL" id="ART61605.1"/>
    </source>
</evidence>
<dbReference type="SUPFAM" id="SSF52172">
    <property type="entry name" value="CheY-like"/>
    <property type="match status" value="1"/>
</dbReference>
<dbReference type="SUPFAM" id="SSF46894">
    <property type="entry name" value="C-terminal effector domain of the bipartite response regulators"/>
    <property type="match status" value="1"/>
</dbReference>
<keyword evidence="7" id="KW-1185">Reference proteome</keyword>
<dbReference type="CDD" id="cd17535">
    <property type="entry name" value="REC_NarL-like"/>
    <property type="match status" value="1"/>
</dbReference>
<dbReference type="GO" id="GO:0000160">
    <property type="term" value="P:phosphorelay signal transduction system"/>
    <property type="evidence" value="ECO:0007669"/>
    <property type="project" value="InterPro"/>
</dbReference>
<dbReference type="KEGG" id="acis:CBP35_21000"/>
<feature type="domain" description="HTH luxR-type" evidence="4">
    <location>
        <begin position="144"/>
        <end position="209"/>
    </location>
</feature>
<dbReference type="EMBL" id="CP021370">
    <property type="protein sequence ID" value="ART61605.1"/>
    <property type="molecule type" value="Genomic_DNA"/>
</dbReference>
<dbReference type="PANTHER" id="PTHR43214">
    <property type="entry name" value="TWO-COMPONENT RESPONSE REGULATOR"/>
    <property type="match status" value="1"/>
</dbReference>
<protein>
    <submittedName>
        <fullName evidence="6">DNA-binding response regulator</fullName>
    </submittedName>
</protein>
<feature type="domain" description="Response regulatory" evidence="5">
    <location>
        <begin position="4"/>
        <end position="123"/>
    </location>
</feature>
<evidence type="ECO:0000259" key="4">
    <source>
        <dbReference type="PROSITE" id="PS50043"/>
    </source>
</evidence>
<sequence>MGIKVFLADDHRLLVAGFRDVLKDYGIDVVEVAYSLDGLIDRFLEVKPDVLVIDVRFDSKGCGENGLDVCEELLARDPSAKIIVFSQFDDQYIIERSYKLGVLAFVRKDESTEVLNEAINTVAQGKEYFSPEIARLLAWSAVKDRNPNRLLDENEMRAFSLAADGASMTEIATAMDLSTKTIGHLMKGVKAKLGVESQADITKLAIRHGITTTALKTKS</sequence>
<evidence type="ECO:0000256" key="1">
    <source>
        <dbReference type="ARBA" id="ARBA00022553"/>
    </source>
</evidence>
<dbReference type="PROSITE" id="PS50110">
    <property type="entry name" value="RESPONSE_REGULATORY"/>
    <property type="match status" value="1"/>
</dbReference>
<dbReference type="InterPro" id="IPR000792">
    <property type="entry name" value="Tscrpt_reg_LuxR_C"/>
</dbReference>
<dbReference type="InterPro" id="IPR039420">
    <property type="entry name" value="WalR-like"/>
</dbReference>
<keyword evidence="2 6" id="KW-0238">DNA-binding</keyword>
<proteinExistence type="predicted"/>
<keyword evidence="6" id="KW-0614">Plasmid</keyword>
<dbReference type="OrthoDB" id="8585266at2"/>
<geneLocation type="plasmid" evidence="6 7">
    <name>pACP4.4</name>
</geneLocation>
<dbReference type="Proteomes" id="UP000194440">
    <property type="component" value="Plasmid pACP4.4"/>
</dbReference>
<dbReference type="Gene3D" id="3.40.50.2300">
    <property type="match status" value="1"/>
</dbReference>
<dbReference type="PROSITE" id="PS50043">
    <property type="entry name" value="HTH_LUXR_2"/>
    <property type="match status" value="1"/>
</dbReference>
<dbReference type="AlphaFoldDB" id="A0A240UKG5"/>
<feature type="modified residue" description="4-aspartylphosphate" evidence="3">
    <location>
        <position position="54"/>
    </location>
</feature>
<evidence type="ECO:0000313" key="7">
    <source>
        <dbReference type="Proteomes" id="UP000194440"/>
    </source>
</evidence>
<dbReference type="GO" id="GO:0003677">
    <property type="term" value="F:DNA binding"/>
    <property type="evidence" value="ECO:0007669"/>
    <property type="project" value="UniProtKB-KW"/>
</dbReference>
<accession>A0A240UKG5</accession>
<dbReference type="SMART" id="SM00421">
    <property type="entry name" value="HTH_LUXR"/>
    <property type="match status" value="1"/>
</dbReference>
<dbReference type="InterPro" id="IPR016032">
    <property type="entry name" value="Sig_transdc_resp-reg_C-effctor"/>
</dbReference>
<gene>
    <name evidence="6" type="ORF">CBP36_21840</name>
</gene>
<name>A0A240UKG5_9BURK</name>
<dbReference type="GO" id="GO:0006355">
    <property type="term" value="P:regulation of DNA-templated transcription"/>
    <property type="evidence" value="ECO:0007669"/>
    <property type="project" value="InterPro"/>
</dbReference>
<evidence type="ECO:0000256" key="2">
    <source>
        <dbReference type="ARBA" id="ARBA00023125"/>
    </source>
</evidence>
<keyword evidence="1 3" id="KW-0597">Phosphoprotein</keyword>
<dbReference type="InterPro" id="IPR058245">
    <property type="entry name" value="NreC/VraR/RcsB-like_REC"/>
</dbReference>
<dbReference type="InterPro" id="IPR001789">
    <property type="entry name" value="Sig_transdc_resp-reg_receiver"/>
</dbReference>
<evidence type="ECO:0000259" key="5">
    <source>
        <dbReference type="PROSITE" id="PS50110"/>
    </source>
</evidence>